<dbReference type="OrthoDB" id="6383742at2"/>
<dbReference type="InterPro" id="IPR001173">
    <property type="entry name" value="Glyco_trans_2-like"/>
</dbReference>
<evidence type="ECO:0000313" key="2">
    <source>
        <dbReference type="EMBL" id="GAN54707.1"/>
    </source>
</evidence>
<dbReference type="CDD" id="cd04196">
    <property type="entry name" value="GT_2_like_d"/>
    <property type="match status" value="1"/>
</dbReference>
<dbReference type="PANTHER" id="PTHR43685">
    <property type="entry name" value="GLYCOSYLTRANSFERASE"/>
    <property type="match status" value="1"/>
</dbReference>
<dbReference type="SUPFAM" id="SSF53448">
    <property type="entry name" value="Nucleotide-diphospho-sugar transferases"/>
    <property type="match status" value="1"/>
</dbReference>
<gene>
    <name evidence="2" type="ORF">Tasa_028_074</name>
</gene>
<dbReference type="EMBL" id="BALE01000028">
    <property type="protein sequence ID" value="GAN54707.1"/>
    <property type="molecule type" value="Genomic_DNA"/>
</dbReference>
<name>A0A0D6MM01_9PROT</name>
<feature type="domain" description="Glycosyltransferase 2-like" evidence="1">
    <location>
        <begin position="19"/>
        <end position="149"/>
    </location>
</feature>
<dbReference type="Pfam" id="PF00535">
    <property type="entry name" value="Glycos_transf_2"/>
    <property type="match status" value="1"/>
</dbReference>
<dbReference type="PANTHER" id="PTHR43685:SF2">
    <property type="entry name" value="GLYCOSYLTRANSFERASE 2-LIKE DOMAIN-CONTAINING PROTEIN"/>
    <property type="match status" value="1"/>
</dbReference>
<accession>A0A0D6MM01</accession>
<evidence type="ECO:0000313" key="3">
    <source>
        <dbReference type="Proteomes" id="UP000032679"/>
    </source>
</evidence>
<protein>
    <submittedName>
        <fullName evidence="2">Glycosyltransferase</fullName>
    </submittedName>
</protein>
<dbReference type="AlphaFoldDB" id="A0A0D6MM01"/>
<dbReference type="STRING" id="1231623.Tasa_028_074"/>
<dbReference type="InterPro" id="IPR029044">
    <property type="entry name" value="Nucleotide-diphossugar_trans"/>
</dbReference>
<evidence type="ECO:0000259" key="1">
    <source>
        <dbReference type="Pfam" id="PF00535"/>
    </source>
</evidence>
<dbReference type="Proteomes" id="UP000032679">
    <property type="component" value="Unassembled WGS sequence"/>
</dbReference>
<dbReference type="RefSeq" id="WP_048849293.1">
    <property type="nucleotide sequence ID" value="NZ_BALE01000028.1"/>
</dbReference>
<comment type="caution">
    <text evidence="2">The sequence shown here is derived from an EMBL/GenBank/DDBJ whole genome shotgun (WGS) entry which is preliminary data.</text>
</comment>
<sequence>MVGGSDHAAAGDRSQTVAILLSVYNGEAYLNQQLDSFLGQTHDDWILYWRDDGSTDASRAIMLSFEANRGRGRCVEVTSIEGRLGIAGSYWLLLSEIPEYQAIAFSDQDDVWLPEKLAWGVAALRARGRRPALYCARQYLTDSDLRVTGRSQPLHHAPSFLSALTQNVATGHTIMLNSQAHAALREFAPPASVLHDWWSYLVVSGAGGDVIFDDRCVTYYRQHRRNAIGARSSLVLRGLAALQRGPRVFMTIFAANVARLSSRPERLSVDNRAVLRRLAQALRAGRLSRLKLLRALPGMVRQSAWETLIFRLWFLR</sequence>
<keyword evidence="3" id="KW-1185">Reference proteome</keyword>
<dbReference type="Gene3D" id="3.90.550.10">
    <property type="entry name" value="Spore Coat Polysaccharide Biosynthesis Protein SpsA, Chain A"/>
    <property type="match status" value="1"/>
</dbReference>
<dbReference type="GO" id="GO:0016740">
    <property type="term" value="F:transferase activity"/>
    <property type="evidence" value="ECO:0007669"/>
    <property type="project" value="UniProtKB-KW"/>
</dbReference>
<organism evidence="2 3">
    <name type="scientific">Tanticharoenia sakaeratensis NBRC 103193</name>
    <dbReference type="NCBI Taxonomy" id="1231623"/>
    <lineage>
        <taxon>Bacteria</taxon>
        <taxon>Pseudomonadati</taxon>
        <taxon>Pseudomonadota</taxon>
        <taxon>Alphaproteobacteria</taxon>
        <taxon>Acetobacterales</taxon>
        <taxon>Acetobacteraceae</taxon>
        <taxon>Tanticharoenia</taxon>
    </lineage>
</organism>
<proteinExistence type="predicted"/>
<keyword evidence="2" id="KW-0808">Transferase</keyword>
<reference evidence="2 3" key="1">
    <citation type="submission" date="2012-10" db="EMBL/GenBank/DDBJ databases">
        <title>Genome sequencing of Tanticharoenia sakaeratensis NBRC 103193.</title>
        <authorList>
            <person name="Azuma Y."/>
            <person name="Hadano H."/>
            <person name="Hirakawa H."/>
            <person name="Matsushita K."/>
        </authorList>
    </citation>
    <scope>NUCLEOTIDE SEQUENCE [LARGE SCALE GENOMIC DNA]</scope>
    <source>
        <strain evidence="2 3">NBRC 103193</strain>
    </source>
</reference>
<dbReference type="InterPro" id="IPR050834">
    <property type="entry name" value="Glycosyltransf_2"/>
</dbReference>